<dbReference type="OrthoDB" id="10049726at2759"/>
<accession>A0A8S3XL72</accession>
<organism evidence="1 2">
    <name type="scientific">Parnassius apollo</name>
    <name type="common">Apollo butterfly</name>
    <name type="synonym">Papilio apollo</name>
    <dbReference type="NCBI Taxonomy" id="110799"/>
    <lineage>
        <taxon>Eukaryota</taxon>
        <taxon>Metazoa</taxon>
        <taxon>Ecdysozoa</taxon>
        <taxon>Arthropoda</taxon>
        <taxon>Hexapoda</taxon>
        <taxon>Insecta</taxon>
        <taxon>Pterygota</taxon>
        <taxon>Neoptera</taxon>
        <taxon>Endopterygota</taxon>
        <taxon>Lepidoptera</taxon>
        <taxon>Glossata</taxon>
        <taxon>Ditrysia</taxon>
        <taxon>Papilionoidea</taxon>
        <taxon>Papilionidae</taxon>
        <taxon>Parnassiinae</taxon>
        <taxon>Parnassini</taxon>
        <taxon>Parnassius</taxon>
        <taxon>Parnassius</taxon>
    </lineage>
</organism>
<evidence type="ECO:0000313" key="2">
    <source>
        <dbReference type="Proteomes" id="UP000691718"/>
    </source>
</evidence>
<dbReference type="Proteomes" id="UP000691718">
    <property type="component" value="Unassembled WGS sequence"/>
</dbReference>
<comment type="caution">
    <text evidence="1">The sequence shown here is derived from an EMBL/GenBank/DDBJ whole genome shotgun (WGS) entry which is preliminary data.</text>
</comment>
<gene>
    <name evidence="1" type="ORF">PAPOLLO_LOCUS18534</name>
</gene>
<dbReference type="AlphaFoldDB" id="A0A8S3XL72"/>
<sequence length="587" mass="67549">MRKAKWHHIELLLKENPGYKVCWSEAVKKTECQCSVGQNCALCKNLLLKRSHQIVGLRTDTAHHKNTKSVTLERLIPLEVRASHFICHPCWQKADRVAKNYCQLSSLRNAEENVFKCVNCGINLTRIQRHILHNEVLLGLVQQRVAPQVVTANDYICHDCHMILSQKAGTEASPAFSLEHETEPSVGHQRVCVKCGCSLLQQHSHTIEKAMTHRILHIIQNWIHPREVQPSDIICDGCFRRARTRAGAQLAEENYDSSNQLQAAESAERVERTETITLPHYCRAPEPWTTLVENENQNHSFTAAYIEDFCELMKCNGNIIDFENIDQINDNAFWYWTGRTKDQFREIEYSLPFFKKRSIALGAYLIKLRTGDSDKRISKLLTISRSTLTKLVNKARTFMERHFVPAQLGLGHITRMEVAAKNQYIPESLFGNPGSNVEDRKAIELTALQRSKRLERSKELIRLLDSGELPNLVFSNEKTFCVEQFLNKQNDRVWLKGRVSDHADELLIPRRRGADQIMGWAAAAEKGRSLLVFLPMGRNQVKINQQIHRDKVLIPWARNTFGSERWTFQQDSALPIHRTEQLERKIG</sequence>
<proteinExistence type="predicted"/>
<name>A0A8S3XL72_PARAO</name>
<keyword evidence="2" id="KW-1185">Reference proteome</keyword>
<dbReference type="PANTHER" id="PTHR46068:SF1">
    <property type="entry name" value="TRANSPOSASE IS30-LIKE HTH DOMAIN-CONTAINING PROTEIN"/>
    <property type="match status" value="1"/>
</dbReference>
<dbReference type="EMBL" id="CAJQZP010001176">
    <property type="protein sequence ID" value="CAG5026126.1"/>
    <property type="molecule type" value="Genomic_DNA"/>
</dbReference>
<protein>
    <submittedName>
        <fullName evidence="1">(apollo) hypothetical protein</fullName>
    </submittedName>
</protein>
<dbReference type="PANTHER" id="PTHR46068">
    <property type="entry name" value="PROTEIN CBG27172"/>
    <property type="match status" value="1"/>
</dbReference>
<reference evidence="1" key="1">
    <citation type="submission" date="2021-04" db="EMBL/GenBank/DDBJ databases">
        <authorList>
            <person name="Tunstrom K."/>
        </authorList>
    </citation>
    <scope>NUCLEOTIDE SEQUENCE</scope>
</reference>
<evidence type="ECO:0000313" key="1">
    <source>
        <dbReference type="EMBL" id="CAG5026126.1"/>
    </source>
</evidence>